<evidence type="ECO:0000259" key="7">
    <source>
        <dbReference type="Pfam" id="PF00900"/>
    </source>
</evidence>
<gene>
    <name evidence="10" type="primary">rps4</name>
</gene>
<evidence type="ECO:0000313" key="11">
    <source>
        <dbReference type="Proteomes" id="UP000242167"/>
    </source>
</evidence>
<evidence type="ECO:0000256" key="2">
    <source>
        <dbReference type="ARBA" id="ARBA00022730"/>
    </source>
</evidence>
<dbReference type="GO" id="GO:0003735">
    <property type="term" value="F:structural constituent of ribosome"/>
    <property type="evidence" value="ECO:0007669"/>
    <property type="project" value="UniProtKB-UniRule"/>
</dbReference>
<dbReference type="Pfam" id="PF00900">
    <property type="entry name" value="Ribosomal_S4e"/>
    <property type="match status" value="1"/>
</dbReference>
<dbReference type="HAMAP" id="MF_00485">
    <property type="entry name" value="Ribosomal_eS4"/>
    <property type="match status" value="1"/>
</dbReference>
<evidence type="ECO:0000313" key="10">
    <source>
        <dbReference type="EMBL" id="CAB40397.1"/>
    </source>
</evidence>
<dbReference type="FunFam" id="3.10.290.10:FF:000002">
    <property type="entry name" value="40S ribosomal protein S4"/>
    <property type="match status" value="1"/>
</dbReference>
<dbReference type="PROSITE" id="PS00528">
    <property type="entry name" value="RIBOSOMAL_S4E"/>
    <property type="match status" value="1"/>
</dbReference>
<evidence type="ECO:0000256" key="6">
    <source>
        <dbReference type="PIRNR" id="PIRNR002116"/>
    </source>
</evidence>
<evidence type="ECO:0000256" key="1">
    <source>
        <dbReference type="ARBA" id="ARBA00007500"/>
    </source>
</evidence>
<dbReference type="Gene3D" id="2.40.50.740">
    <property type="match status" value="1"/>
</dbReference>
<dbReference type="Gene3D" id="3.10.290.10">
    <property type="entry name" value="RNA-binding S4 domain"/>
    <property type="match status" value="1"/>
</dbReference>
<dbReference type="PANTHER" id="PTHR11581:SF0">
    <property type="entry name" value="SMALL RIBOSOMAL SUBUNIT PROTEIN ES4"/>
    <property type="match status" value="1"/>
</dbReference>
<sequence>MSRGIKKHYKRLNAPKKWLLNKLGGIWAPRSSSGPHKKQNSIPLVIVIRNKLKYSTNQRESLNILKKNEIYVDGKVRADKNFPAGVMDVISIKTTKENYRVLYDNVGHFFLHRITIKESMFKLCKVIRVSIGSKGIPYIVTHDGRTIRFPNLLIKSNDSIVLDLLNNKVIDFIKFSIGSLCVVIKGSNIGRIGVFINTIGGQGSDSIVCLKDFNGSSFSTQTKNLFVIGKGTKSFISLPRFRGLRTLTKSLEHDNYN</sequence>
<dbReference type="GeneID" id="857516"/>
<dbReference type="PIRSF" id="PIRSF002116">
    <property type="entry name" value="Ribosomal_S4"/>
    <property type="match status" value="1"/>
</dbReference>
<dbReference type="RefSeq" id="XP_001713181.1">
    <property type="nucleotide sequence ID" value="XM_001713129.1"/>
</dbReference>
<dbReference type="InterPro" id="IPR041982">
    <property type="entry name" value="Ribosomal_eS4_KOW"/>
</dbReference>
<dbReference type="InterPro" id="IPR032277">
    <property type="entry name" value="Ribosomal_eS4_C"/>
</dbReference>
<dbReference type="InterPro" id="IPR013845">
    <property type="entry name" value="Ribosomal_eS4_central_region"/>
</dbReference>
<comment type="similarity">
    <text evidence="1 6">Belongs to the eukaryotic ribosomal protein eS4 family.</text>
</comment>
<feature type="domain" description="Small ribosomal subunit protein eS4 N-terminal" evidence="8">
    <location>
        <begin position="3"/>
        <end position="38"/>
    </location>
</feature>
<evidence type="ECO:0000256" key="5">
    <source>
        <dbReference type="ARBA" id="ARBA00023274"/>
    </source>
</evidence>
<dbReference type="GO" id="GO:0000428">
    <property type="term" value="C:DNA-directed RNA polymerase complex"/>
    <property type="evidence" value="ECO:0007669"/>
    <property type="project" value="UniProtKB-KW"/>
</dbReference>
<reference evidence="10 11" key="1">
    <citation type="journal article" date="2001" name="Nature">
        <title>The highly reduced genome of an enslaved algal nucleus.</title>
        <authorList>
            <person name="Douglas S."/>
            <person name="Zauner S."/>
            <person name="Fraunholz M."/>
            <person name="Beaton M."/>
            <person name="Penny S."/>
            <person name="Deng L."/>
            <person name="Wu X."/>
            <person name="Reith M."/>
            <person name="Cavalier-Smith T."/>
            <person name="Maier U."/>
        </authorList>
    </citation>
    <scope>NUCLEOTIDE SEQUENCE [LARGE SCALE GENOMIC DNA]</scope>
</reference>
<dbReference type="GO" id="GO:0019843">
    <property type="term" value="F:rRNA binding"/>
    <property type="evidence" value="ECO:0007669"/>
    <property type="project" value="UniProtKB-UniRule"/>
</dbReference>
<dbReference type="Pfam" id="PF08071">
    <property type="entry name" value="RS4NT"/>
    <property type="match status" value="1"/>
</dbReference>
<dbReference type="PANTHER" id="PTHR11581">
    <property type="entry name" value="30S/40S RIBOSOMAL PROTEIN S4"/>
    <property type="match status" value="1"/>
</dbReference>
<keyword evidence="5 6" id="KW-0687">Ribonucleoprotein</keyword>
<keyword evidence="2 6" id="KW-0699">rRNA-binding</keyword>
<dbReference type="PIR" id="F90102">
    <property type="entry name" value="F90102"/>
</dbReference>
<proteinExistence type="inferred from homology"/>
<evidence type="ECO:0000259" key="8">
    <source>
        <dbReference type="Pfam" id="PF08071"/>
    </source>
</evidence>
<dbReference type="GO" id="GO:0022627">
    <property type="term" value="C:cytosolic small ribosomal subunit"/>
    <property type="evidence" value="ECO:0007669"/>
    <property type="project" value="TreeGrafter"/>
</dbReference>
<accession>Q9XG32</accession>
<organism evidence="10 11">
    <name type="scientific">Guillardia theta</name>
    <name type="common">Cryptophyte</name>
    <name type="synonym">Cryptomonas phi</name>
    <dbReference type="NCBI Taxonomy" id="55529"/>
    <lineage>
        <taxon>Eukaryota</taxon>
        <taxon>Cryptophyceae</taxon>
        <taxon>Pyrenomonadales</taxon>
        <taxon>Geminigeraceae</taxon>
        <taxon>Guillardia</taxon>
    </lineage>
</organism>
<protein>
    <recommendedName>
        <fullName evidence="6">40S ribosomal protein S4</fullName>
    </recommendedName>
</protein>
<dbReference type="InterPro" id="IPR013843">
    <property type="entry name" value="Ribosomal_eS4_N"/>
</dbReference>
<dbReference type="Proteomes" id="UP000242167">
    <property type="component" value="Nucleomorph 2"/>
</dbReference>
<dbReference type="PROSITE" id="PS50889">
    <property type="entry name" value="S4"/>
    <property type="match status" value="1"/>
</dbReference>
<evidence type="ECO:0000256" key="4">
    <source>
        <dbReference type="ARBA" id="ARBA00022980"/>
    </source>
</evidence>
<dbReference type="InterPro" id="IPR036986">
    <property type="entry name" value="S4_RNA-bd_sf"/>
</dbReference>
<dbReference type="GO" id="GO:0006412">
    <property type="term" value="P:translation"/>
    <property type="evidence" value="ECO:0007669"/>
    <property type="project" value="InterPro"/>
</dbReference>
<feature type="domain" description="Small ribosomal subunit protein eS4 C-terminal" evidence="9">
    <location>
        <begin position="212"/>
        <end position="245"/>
    </location>
</feature>
<evidence type="ECO:0000256" key="3">
    <source>
        <dbReference type="ARBA" id="ARBA00022884"/>
    </source>
</evidence>
<dbReference type="InterPro" id="IPR014722">
    <property type="entry name" value="Rib_uL2_dom2"/>
</dbReference>
<dbReference type="Gene3D" id="2.30.30.30">
    <property type="match status" value="1"/>
</dbReference>
<keyword evidence="3 6" id="KW-0694">RNA-binding</keyword>
<feature type="domain" description="Small ribosomal subunit protein eS4 central region" evidence="7">
    <location>
        <begin position="95"/>
        <end position="169"/>
    </location>
</feature>
<dbReference type="FunFam" id="2.40.50.740:FF:000001">
    <property type="entry name" value="40S ribosomal protein S4"/>
    <property type="match status" value="1"/>
</dbReference>
<dbReference type="InterPro" id="IPR000876">
    <property type="entry name" value="Ribosomal_eS4"/>
</dbReference>
<dbReference type="CDD" id="cd06087">
    <property type="entry name" value="KOW_RPS4"/>
    <property type="match status" value="1"/>
</dbReference>
<name>Q9XG32_GUITH</name>
<dbReference type="AlphaFoldDB" id="Q9XG32"/>
<dbReference type="InterPro" id="IPR018199">
    <property type="entry name" value="Ribosomal_eS4_N_CS"/>
</dbReference>
<evidence type="ECO:0000259" key="9">
    <source>
        <dbReference type="Pfam" id="PF16121"/>
    </source>
</evidence>
<dbReference type="EMBL" id="AJ010592">
    <property type="protein sequence ID" value="CAB40397.1"/>
    <property type="molecule type" value="Genomic_DNA"/>
</dbReference>
<keyword evidence="4 6" id="KW-0689">Ribosomal protein</keyword>
<dbReference type="InterPro" id="IPR038237">
    <property type="entry name" value="Ribosomal_eS4_central_sf"/>
</dbReference>
<dbReference type="Pfam" id="PF16121">
    <property type="entry name" value="40S_S4_C"/>
    <property type="match status" value="1"/>
</dbReference>